<feature type="domain" description="RING-type" evidence="8">
    <location>
        <begin position="958"/>
        <end position="999"/>
    </location>
</feature>
<feature type="compositionally biased region" description="Basic and acidic residues" evidence="6">
    <location>
        <begin position="258"/>
        <end position="269"/>
    </location>
</feature>
<feature type="transmembrane region" description="Helical" evidence="7">
    <location>
        <begin position="704"/>
        <end position="725"/>
    </location>
</feature>
<feature type="compositionally biased region" description="Basic and acidic residues" evidence="6">
    <location>
        <begin position="557"/>
        <end position="569"/>
    </location>
</feature>
<keyword evidence="2 4" id="KW-0863">Zinc-finger</keyword>
<comment type="caution">
    <text evidence="9">The sequence shown here is derived from an EMBL/GenBank/DDBJ whole genome shotgun (WGS) entry which is preliminary data.</text>
</comment>
<feature type="transmembrane region" description="Helical" evidence="7">
    <location>
        <begin position="664"/>
        <end position="683"/>
    </location>
</feature>
<dbReference type="EMBL" id="JABANO010032568">
    <property type="protein sequence ID" value="KAF4708350.1"/>
    <property type="molecule type" value="Genomic_DNA"/>
</dbReference>
<keyword evidence="1" id="KW-0479">Metal-binding</keyword>
<dbReference type="InterPro" id="IPR001841">
    <property type="entry name" value="Znf_RING"/>
</dbReference>
<evidence type="ECO:0000256" key="5">
    <source>
        <dbReference type="SAM" id="Coils"/>
    </source>
</evidence>
<dbReference type="GO" id="GO:0061630">
    <property type="term" value="F:ubiquitin protein ligase activity"/>
    <property type="evidence" value="ECO:0007669"/>
    <property type="project" value="TreeGrafter"/>
</dbReference>
<keyword evidence="7" id="KW-0472">Membrane</keyword>
<dbReference type="PANTHER" id="PTHR45931">
    <property type="entry name" value="SI:CH211-59O9.10"/>
    <property type="match status" value="1"/>
</dbReference>
<evidence type="ECO:0000313" key="10">
    <source>
        <dbReference type="Proteomes" id="UP000553632"/>
    </source>
</evidence>
<accession>A0A7J6QLG2</accession>
<dbReference type="Pfam" id="PF13639">
    <property type="entry name" value="zf-RING_2"/>
    <property type="match status" value="1"/>
</dbReference>
<protein>
    <recommendedName>
        <fullName evidence="8">RING-type domain-containing protein</fullName>
    </recommendedName>
</protein>
<evidence type="ECO:0000313" key="9">
    <source>
        <dbReference type="EMBL" id="KAF4708350.1"/>
    </source>
</evidence>
<dbReference type="InterPro" id="IPR051834">
    <property type="entry name" value="RING_finger_E3_ligase"/>
</dbReference>
<dbReference type="Proteomes" id="UP000553632">
    <property type="component" value="Unassembled WGS sequence"/>
</dbReference>
<evidence type="ECO:0000256" key="4">
    <source>
        <dbReference type="PROSITE-ProRule" id="PRU00175"/>
    </source>
</evidence>
<dbReference type="Gene3D" id="3.30.40.10">
    <property type="entry name" value="Zinc/RING finger domain, C3HC4 (zinc finger)"/>
    <property type="match status" value="1"/>
</dbReference>
<keyword evidence="7" id="KW-0812">Transmembrane</keyword>
<dbReference type="CDD" id="cd16454">
    <property type="entry name" value="RING-H2_PA-TM-RING"/>
    <property type="match status" value="1"/>
</dbReference>
<feature type="region of interest" description="Disordered" evidence="6">
    <location>
        <begin position="243"/>
        <end position="272"/>
    </location>
</feature>
<dbReference type="GO" id="GO:0006511">
    <property type="term" value="P:ubiquitin-dependent protein catabolic process"/>
    <property type="evidence" value="ECO:0007669"/>
    <property type="project" value="TreeGrafter"/>
</dbReference>
<feature type="compositionally biased region" description="Basic and acidic residues" evidence="6">
    <location>
        <begin position="830"/>
        <end position="841"/>
    </location>
</feature>
<reference evidence="9 10" key="1">
    <citation type="submission" date="2020-04" db="EMBL/GenBank/DDBJ databases">
        <title>Perkinsus olseni comparative genomics.</title>
        <authorList>
            <person name="Bogema D.R."/>
        </authorList>
    </citation>
    <scope>NUCLEOTIDE SEQUENCE [LARGE SCALE GENOMIC DNA]</scope>
    <source>
        <strain evidence="9 10">ATCC PRA-207</strain>
    </source>
</reference>
<sequence length="1031" mass="111050">MPAQVLSNAVDRSISWLGGYLPVEAAREKFPLVNTGINLADTYARPLVVKVDSKLDGAVDRGSKLLESIRSNSDAIVAMVGRMRESLSVNKQAVQSKITGLAEDGKYQLTHLQEITVQTATDTYKVASARIQNIPRSLNVDVHLVFDTHNRIIGGIIGAKDQLITITTRGLDMTVGEDRRKIVIERGTEAFDVMMGYARKLVPAVVAVPAEAPSSEAQICSEESMQTAAEADVADEAVRRVGDVPDDDVLPECGLENQEDRPDPLEGPRVRSSSVVFKGHLTGELARQEQERAVLQEDLSRLAWQLNQAGLVGAIDESEEAPRESPSPPGQAPSKDTSLPRSYTDLAWNAFFLPVTAPLWVGRSAVTATKAAASMTKNKVQSTVHRMVGPVLARISPIYPLITPLIAALNQLTPRRAQHAGRVVSTVVAYGSKAVTNEEYGKAQRATRVLIREGVGAASTPEARQILVLLGELWMRIMDVIASPQCRAAGQSAHRLVVGSLAALHSTNTDRFVAAASRYFSAGVDFLASEDVAAFVGATLRDLEMWLESEHEVWQKEKRSRAERSRAADPAEDSSSQDVLDQDLDSPLDLSGDGELECDVAIAAGELARQQPENRELRRRRQRVLRGSVRRMPPPADRHSVRRHSTIDLVGKGQAFLGRIEKTVNVGVLLVIIWSILGMYGLIKLGDSGRRLFISSGRPIWLRVCWCSCLFVTACYLMFAASPLASSSSTAGGAAEDSDAAAQSWEATERGTYLKGLPREVLRVQADELDVPADATVPQMVTAILRAQEIERDRVVAMRLAAALGEPDQEFARPAQRPAFLSVDSQSSDSEARPRLGRSDSEASFMSAREFPLPTDSSGASDGSSSATSHADDGGSESSGVSHLSDSIRAVVGAVGHTLARGVMATLSGAAAEEDDNMDDSALAAIVAAEEGPVGATEGEIASLTIQSTCEAGVRGNCAVCMDSLKVGEEVRTLPCLHRYHTSCIDEWLKSSPTCPVCKTSILMGIYEGTIPNSSSSSDSNRGHRRLWSRR</sequence>
<gene>
    <name evidence="9" type="ORF">FOZ63_005397</name>
</gene>
<keyword evidence="5" id="KW-0175">Coiled coil</keyword>
<dbReference type="SMART" id="SM00184">
    <property type="entry name" value="RING"/>
    <property type="match status" value="1"/>
</dbReference>
<feature type="coiled-coil region" evidence="5">
    <location>
        <begin position="278"/>
        <end position="305"/>
    </location>
</feature>
<evidence type="ECO:0000256" key="2">
    <source>
        <dbReference type="ARBA" id="ARBA00022771"/>
    </source>
</evidence>
<name>A0A7J6QLG2_PEROL</name>
<proteinExistence type="predicted"/>
<feature type="region of interest" description="Disordered" evidence="6">
    <location>
        <begin position="557"/>
        <end position="584"/>
    </location>
</feature>
<feature type="region of interest" description="Disordered" evidence="6">
    <location>
        <begin position="809"/>
        <end position="882"/>
    </location>
</feature>
<dbReference type="PROSITE" id="PS50089">
    <property type="entry name" value="ZF_RING_2"/>
    <property type="match status" value="1"/>
</dbReference>
<feature type="compositionally biased region" description="Low complexity" evidence="6">
    <location>
        <begin position="856"/>
        <end position="869"/>
    </location>
</feature>
<evidence type="ECO:0000256" key="6">
    <source>
        <dbReference type="SAM" id="MobiDB-lite"/>
    </source>
</evidence>
<dbReference type="AlphaFoldDB" id="A0A7J6QLG2"/>
<keyword evidence="7" id="KW-1133">Transmembrane helix</keyword>
<dbReference type="GO" id="GO:0005634">
    <property type="term" value="C:nucleus"/>
    <property type="evidence" value="ECO:0007669"/>
    <property type="project" value="TreeGrafter"/>
</dbReference>
<evidence type="ECO:0000256" key="7">
    <source>
        <dbReference type="SAM" id="Phobius"/>
    </source>
</evidence>
<keyword evidence="3" id="KW-0862">Zinc</keyword>
<dbReference type="GO" id="GO:0008270">
    <property type="term" value="F:zinc ion binding"/>
    <property type="evidence" value="ECO:0007669"/>
    <property type="project" value="UniProtKB-KW"/>
</dbReference>
<evidence type="ECO:0000259" key="8">
    <source>
        <dbReference type="PROSITE" id="PS50089"/>
    </source>
</evidence>
<evidence type="ECO:0000256" key="3">
    <source>
        <dbReference type="ARBA" id="ARBA00022833"/>
    </source>
</evidence>
<dbReference type="SUPFAM" id="SSF57850">
    <property type="entry name" value="RING/U-box"/>
    <property type="match status" value="1"/>
</dbReference>
<organism evidence="9 10">
    <name type="scientific">Perkinsus olseni</name>
    <name type="common">Perkinsus atlanticus</name>
    <dbReference type="NCBI Taxonomy" id="32597"/>
    <lineage>
        <taxon>Eukaryota</taxon>
        <taxon>Sar</taxon>
        <taxon>Alveolata</taxon>
        <taxon>Perkinsozoa</taxon>
        <taxon>Perkinsea</taxon>
        <taxon>Perkinsida</taxon>
        <taxon>Perkinsidae</taxon>
        <taxon>Perkinsus</taxon>
    </lineage>
</organism>
<evidence type="ECO:0000256" key="1">
    <source>
        <dbReference type="ARBA" id="ARBA00022723"/>
    </source>
</evidence>
<dbReference type="PANTHER" id="PTHR45931:SF3">
    <property type="entry name" value="RING ZINC FINGER-CONTAINING PROTEIN"/>
    <property type="match status" value="1"/>
</dbReference>
<keyword evidence="10" id="KW-1185">Reference proteome</keyword>
<feature type="region of interest" description="Disordered" evidence="6">
    <location>
        <begin position="316"/>
        <end position="339"/>
    </location>
</feature>
<dbReference type="InterPro" id="IPR013083">
    <property type="entry name" value="Znf_RING/FYVE/PHD"/>
</dbReference>